<dbReference type="EMBL" id="OU503047">
    <property type="protein sequence ID" value="CAI9772641.1"/>
    <property type="molecule type" value="Genomic_DNA"/>
</dbReference>
<proteinExistence type="predicted"/>
<dbReference type="SUPFAM" id="SSF52058">
    <property type="entry name" value="L domain-like"/>
    <property type="match status" value="1"/>
</dbReference>
<accession>A0AAD1ZR44</accession>
<sequence>MLPPLALCINQEGMYLQKVKLSFDDPVNVLSNWNPLDVVPCNWYGVTCSLDLSSSNLCGPFPYILYRLKNVTFVSLYDNFINSTLFDMDIALCQSLEHLDLA</sequence>
<keyword evidence="1" id="KW-0433">Leucine-rich repeat</keyword>
<evidence type="ECO:0000256" key="3">
    <source>
        <dbReference type="ARBA" id="ARBA00022737"/>
    </source>
</evidence>
<dbReference type="InterPro" id="IPR013210">
    <property type="entry name" value="LRR_N_plant-typ"/>
</dbReference>
<dbReference type="Pfam" id="PF08263">
    <property type="entry name" value="LRRNT_2"/>
    <property type="match status" value="1"/>
</dbReference>
<evidence type="ECO:0000256" key="2">
    <source>
        <dbReference type="ARBA" id="ARBA00022729"/>
    </source>
</evidence>
<feature type="domain" description="Leucine-rich repeat-containing N-terminal plant-type" evidence="4">
    <location>
        <begin position="10"/>
        <end position="49"/>
    </location>
</feature>
<dbReference type="AlphaFoldDB" id="A0AAD1ZR44"/>
<dbReference type="Proteomes" id="UP000834106">
    <property type="component" value="Chromosome 12"/>
</dbReference>
<dbReference type="PANTHER" id="PTHR47988">
    <property type="entry name" value="SOMATIC EMBRYOGENESIS RECEPTOR KINASE 1"/>
    <property type="match status" value="1"/>
</dbReference>
<dbReference type="Gene3D" id="3.80.10.10">
    <property type="entry name" value="Ribonuclease Inhibitor"/>
    <property type="match status" value="1"/>
</dbReference>
<evidence type="ECO:0000313" key="6">
    <source>
        <dbReference type="Proteomes" id="UP000834106"/>
    </source>
</evidence>
<protein>
    <recommendedName>
        <fullName evidence="4">Leucine-rich repeat-containing N-terminal plant-type domain-containing protein</fullName>
    </recommendedName>
</protein>
<evidence type="ECO:0000256" key="1">
    <source>
        <dbReference type="ARBA" id="ARBA00022614"/>
    </source>
</evidence>
<evidence type="ECO:0000259" key="4">
    <source>
        <dbReference type="Pfam" id="PF08263"/>
    </source>
</evidence>
<evidence type="ECO:0000313" key="5">
    <source>
        <dbReference type="EMBL" id="CAI9772641.1"/>
    </source>
</evidence>
<organism evidence="5 6">
    <name type="scientific">Fraxinus pennsylvanica</name>
    <dbReference type="NCBI Taxonomy" id="56036"/>
    <lineage>
        <taxon>Eukaryota</taxon>
        <taxon>Viridiplantae</taxon>
        <taxon>Streptophyta</taxon>
        <taxon>Embryophyta</taxon>
        <taxon>Tracheophyta</taxon>
        <taxon>Spermatophyta</taxon>
        <taxon>Magnoliopsida</taxon>
        <taxon>eudicotyledons</taxon>
        <taxon>Gunneridae</taxon>
        <taxon>Pentapetalae</taxon>
        <taxon>asterids</taxon>
        <taxon>lamiids</taxon>
        <taxon>Lamiales</taxon>
        <taxon>Oleaceae</taxon>
        <taxon>Oleeae</taxon>
        <taxon>Fraxinus</taxon>
    </lineage>
</organism>
<reference evidence="5" key="1">
    <citation type="submission" date="2023-05" db="EMBL/GenBank/DDBJ databases">
        <authorList>
            <person name="Huff M."/>
        </authorList>
    </citation>
    <scope>NUCLEOTIDE SEQUENCE</scope>
</reference>
<gene>
    <name evidence="5" type="ORF">FPE_LOCUS20071</name>
</gene>
<keyword evidence="2" id="KW-0732">Signal</keyword>
<keyword evidence="6" id="KW-1185">Reference proteome</keyword>
<dbReference type="InterPro" id="IPR032675">
    <property type="entry name" value="LRR_dom_sf"/>
</dbReference>
<keyword evidence="3" id="KW-0677">Repeat</keyword>
<name>A0AAD1ZR44_9LAMI</name>